<proteinExistence type="predicted"/>
<protein>
    <submittedName>
        <fullName evidence="1">Uncharacterized protein</fullName>
    </submittedName>
</protein>
<reference evidence="1" key="2">
    <citation type="submission" date="2013-05" db="EMBL/GenBank/DDBJ databases">
        <authorList>
            <person name="Carter J.-M."/>
            <person name="Baker S.C."/>
            <person name="Pink R."/>
            <person name="Carter D.R.F."/>
            <person name="Collins A."/>
            <person name="Tomlin J."/>
            <person name="Gibbs M."/>
            <person name="Breuker C.J."/>
        </authorList>
    </citation>
    <scope>NUCLEOTIDE SEQUENCE</scope>
    <source>
        <tissue evidence="1">Ovary</tissue>
    </source>
</reference>
<name>S4PXI6_9NEOP</name>
<sequence length="119" mass="13590">MKSIYLPLLHYAHVLLQINGRGKCSRRPVALPMVACRRLQLALPSTKYLFSARAVKSEVEVKNDDPKRIQPQTCKHTNRSTKLNINLQSNLEGRWRSIWGHSRVYPTGGNKVVILNETI</sequence>
<evidence type="ECO:0000313" key="1">
    <source>
        <dbReference type="EMBL" id="JAA87587.1"/>
    </source>
</evidence>
<reference evidence="1" key="1">
    <citation type="journal article" date="2013" name="BMC Genomics">
        <title>Unscrambling butterfly oogenesis.</title>
        <authorList>
            <person name="Carter J.M."/>
            <person name="Baker S.C."/>
            <person name="Pink R."/>
            <person name="Carter D.R."/>
            <person name="Collins A."/>
            <person name="Tomlin J."/>
            <person name="Gibbs M."/>
            <person name="Breuker C.J."/>
        </authorList>
    </citation>
    <scope>NUCLEOTIDE SEQUENCE</scope>
    <source>
        <tissue evidence="1">Ovary</tissue>
    </source>
</reference>
<accession>S4PXI6</accession>
<organism evidence="1">
    <name type="scientific">Pararge aegeria</name>
    <name type="common">speckled wood butterfly</name>
    <dbReference type="NCBI Taxonomy" id="116150"/>
    <lineage>
        <taxon>Eukaryota</taxon>
        <taxon>Metazoa</taxon>
        <taxon>Ecdysozoa</taxon>
        <taxon>Arthropoda</taxon>
        <taxon>Hexapoda</taxon>
        <taxon>Insecta</taxon>
        <taxon>Pterygota</taxon>
        <taxon>Neoptera</taxon>
        <taxon>Endopterygota</taxon>
        <taxon>Lepidoptera</taxon>
        <taxon>Glossata</taxon>
        <taxon>Ditrysia</taxon>
        <taxon>Papilionoidea</taxon>
        <taxon>Nymphalidae</taxon>
        <taxon>Satyrinae</taxon>
        <taxon>Satyrini</taxon>
        <taxon>Parargina</taxon>
        <taxon>Pararge</taxon>
    </lineage>
</organism>
<dbReference type="AlphaFoldDB" id="S4PXI6"/>
<dbReference type="EMBL" id="GAIX01004973">
    <property type="protein sequence ID" value="JAA87587.1"/>
    <property type="molecule type" value="Transcribed_RNA"/>
</dbReference>